<dbReference type="InterPro" id="IPR000847">
    <property type="entry name" value="LysR_HTH_N"/>
</dbReference>
<evidence type="ECO:0000256" key="3">
    <source>
        <dbReference type="ARBA" id="ARBA00023125"/>
    </source>
</evidence>
<dbReference type="InterPro" id="IPR005119">
    <property type="entry name" value="LysR_subst-bd"/>
</dbReference>
<reference evidence="6 7" key="1">
    <citation type="submission" date="2024-04" db="EMBL/GenBank/DDBJ databases">
        <title>Draft genome sequence of Sessilibacter corallicola NBRC 116591.</title>
        <authorList>
            <person name="Miyakawa T."/>
            <person name="Kusuya Y."/>
            <person name="Miura T."/>
        </authorList>
    </citation>
    <scope>NUCLEOTIDE SEQUENCE [LARGE SCALE GENOMIC DNA]</scope>
    <source>
        <strain evidence="6 7">KU-00831-HH</strain>
    </source>
</reference>
<keyword evidence="4" id="KW-0804">Transcription</keyword>
<accession>A0ABQ0A6W4</accession>
<dbReference type="SUPFAM" id="SSF53850">
    <property type="entry name" value="Periplasmic binding protein-like II"/>
    <property type="match status" value="1"/>
</dbReference>
<keyword evidence="2" id="KW-0805">Transcription regulation</keyword>
<evidence type="ECO:0000256" key="4">
    <source>
        <dbReference type="ARBA" id="ARBA00023163"/>
    </source>
</evidence>
<dbReference type="PANTHER" id="PTHR30126">
    <property type="entry name" value="HTH-TYPE TRANSCRIPTIONAL REGULATOR"/>
    <property type="match status" value="1"/>
</dbReference>
<proteinExistence type="inferred from homology"/>
<name>A0ABQ0A6W4_9GAMM</name>
<dbReference type="SUPFAM" id="SSF46785">
    <property type="entry name" value="Winged helix' DNA-binding domain"/>
    <property type="match status" value="1"/>
</dbReference>
<dbReference type="Gene3D" id="3.40.190.290">
    <property type="match status" value="1"/>
</dbReference>
<keyword evidence="3" id="KW-0238">DNA-binding</keyword>
<evidence type="ECO:0000256" key="1">
    <source>
        <dbReference type="ARBA" id="ARBA00009437"/>
    </source>
</evidence>
<dbReference type="PRINTS" id="PR00039">
    <property type="entry name" value="HTHLYSR"/>
</dbReference>
<dbReference type="RefSeq" id="WP_353302001.1">
    <property type="nucleotide sequence ID" value="NZ_BAABWN010000003.1"/>
</dbReference>
<dbReference type="Proteomes" id="UP001465153">
    <property type="component" value="Unassembled WGS sequence"/>
</dbReference>
<feature type="domain" description="HTH lysR-type" evidence="5">
    <location>
        <begin position="2"/>
        <end position="59"/>
    </location>
</feature>
<dbReference type="PROSITE" id="PS50931">
    <property type="entry name" value="HTH_LYSR"/>
    <property type="match status" value="1"/>
</dbReference>
<evidence type="ECO:0000259" key="5">
    <source>
        <dbReference type="PROSITE" id="PS50931"/>
    </source>
</evidence>
<dbReference type="PANTHER" id="PTHR30126:SF99">
    <property type="entry name" value="TRANSCRIPTIONAL REGULATOR LYSR FAMILY"/>
    <property type="match status" value="1"/>
</dbReference>
<dbReference type="Gene3D" id="1.10.10.10">
    <property type="entry name" value="Winged helix-like DNA-binding domain superfamily/Winged helix DNA-binding domain"/>
    <property type="match status" value="1"/>
</dbReference>
<dbReference type="InterPro" id="IPR036388">
    <property type="entry name" value="WH-like_DNA-bd_sf"/>
</dbReference>
<protein>
    <submittedName>
        <fullName evidence="6">LysR family transcriptional regulator</fullName>
    </submittedName>
</protein>
<sequence>MINTKWLHTFCALVDVGSFTQAAKQLYMTQSGVSQHINKLEQYLGQPLIVRKGKGFTLTDSGERLNLEARVILKDLQMLESSVTSDHAFEGEVRIMSPGSIGLKLYPFFLNIQTQHPKLIVDYRFAPNYEIDRAVVENKIDAGFITQTSNLCDVVSTEVGQEELLLVTPKNVEKPTWSQLHDLGFIGHPDVAHYTGLLLGANYPEFQHIDKFTKHGFSNQVSLLLEPVSLGLGFTVLPAHAVESYPKQELIKIHQLPNRISETIYVVEHRDKARSKRADTLLSAAISMLQSCQRCQQLMQQHQVRTSAITV</sequence>
<dbReference type="Pfam" id="PF00126">
    <property type="entry name" value="HTH_1"/>
    <property type="match status" value="1"/>
</dbReference>
<comment type="similarity">
    <text evidence="1">Belongs to the LysR transcriptional regulatory family.</text>
</comment>
<dbReference type="Pfam" id="PF03466">
    <property type="entry name" value="LysR_substrate"/>
    <property type="match status" value="1"/>
</dbReference>
<evidence type="ECO:0000313" key="6">
    <source>
        <dbReference type="EMBL" id="GAA6167325.1"/>
    </source>
</evidence>
<gene>
    <name evidence="6" type="ORF">NBRC116591_11350</name>
</gene>
<evidence type="ECO:0000313" key="7">
    <source>
        <dbReference type="Proteomes" id="UP001465153"/>
    </source>
</evidence>
<evidence type="ECO:0000256" key="2">
    <source>
        <dbReference type="ARBA" id="ARBA00023015"/>
    </source>
</evidence>
<dbReference type="InterPro" id="IPR036390">
    <property type="entry name" value="WH_DNA-bd_sf"/>
</dbReference>
<organism evidence="6 7">
    <name type="scientific">Sessilibacter corallicola</name>
    <dbReference type="NCBI Taxonomy" id="2904075"/>
    <lineage>
        <taxon>Bacteria</taxon>
        <taxon>Pseudomonadati</taxon>
        <taxon>Pseudomonadota</taxon>
        <taxon>Gammaproteobacteria</taxon>
        <taxon>Cellvibrionales</taxon>
        <taxon>Cellvibrionaceae</taxon>
        <taxon>Sessilibacter</taxon>
    </lineage>
</organism>
<keyword evidence="7" id="KW-1185">Reference proteome</keyword>
<dbReference type="EMBL" id="BAABWN010000003">
    <property type="protein sequence ID" value="GAA6167325.1"/>
    <property type="molecule type" value="Genomic_DNA"/>
</dbReference>
<dbReference type="CDD" id="cd05466">
    <property type="entry name" value="PBP2_LTTR_substrate"/>
    <property type="match status" value="1"/>
</dbReference>
<comment type="caution">
    <text evidence="6">The sequence shown here is derived from an EMBL/GenBank/DDBJ whole genome shotgun (WGS) entry which is preliminary data.</text>
</comment>